<comment type="caution">
    <text evidence="3">The sequence shown here is derived from an EMBL/GenBank/DDBJ whole genome shotgun (WGS) entry which is preliminary data.</text>
</comment>
<sequence length="252" mass="27292">MIGRILIVFLLFFEHGVSFTAAPTKIKSFPIHAAAPSKANEEEEILGPLAAAAAAASKPEEESQRAAQTGTVNERLMQELQEAKQKEKFGARSKFSKNFDGFRSQKTDEEREAAIAAARNLNGVNPVVTTIGGVLALAAAFGLWTLTTTAAEFFASHPVNSDFYVVERLAAVFRNVVMGIISLATGFFGVTGLGIFLLGVRVAYGVATGELDPTPLPDQHKQKAELPNVWDLMLNKKPNRRNKKKGDDMFGL</sequence>
<evidence type="ECO:0000256" key="2">
    <source>
        <dbReference type="SAM" id="SignalP"/>
    </source>
</evidence>
<dbReference type="Pfam" id="PF11282">
    <property type="entry name" value="DUF3082"/>
    <property type="match status" value="1"/>
</dbReference>
<organism evidence="3 4">
    <name type="scientific">Fistulifera solaris</name>
    <name type="common">Oleaginous diatom</name>
    <dbReference type="NCBI Taxonomy" id="1519565"/>
    <lineage>
        <taxon>Eukaryota</taxon>
        <taxon>Sar</taxon>
        <taxon>Stramenopiles</taxon>
        <taxon>Ochrophyta</taxon>
        <taxon>Bacillariophyta</taxon>
        <taxon>Bacillariophyceae</taxon>
        <taxon>Bacillariophycidae</taxon>
        <taxon>Naviculales</taxon>
        <taxon>Naviculaceae</taxon>
        <taxon>Fistulifera</taxon>
    </lineage>
</organism>
<evidence type="ECO:0000256" key="1">
    <source>
        <dbReference type="SAM" id="Phobius"/>
    </source>
</evidence>
<dbReference type="Proteomes" id="UP000198406">
    <property type="component" value="Unassembled WGS sequence"/>
</dbReference>
<dbReference type="OrthoDB" id="45605at2759"/>
<reference evidence="3 4" key="1">
    <citation type="journal article" date="2015" name="Plant Cell">
        <title>Oil accumulation by the oleaginous diatom Fistulifera solaris as revealed by the genome and transcriptome.</title>
        <authorList>
            <person name="Tanaka T."/>
            <person name="Maeda Y."/>
            <person name="Veluchamy A."/>
            <person name="Tanaka M."/>
            <person name="Abida H."/>
            <person name="Marechal E."/>
            <person name="Bowler C."/>
            <person name="Muto M."/>
            <person name="Sunaga Y."/>
            <person name="Tanaka M."/>
            <person name="Yoshino T."/>
            <person name="Taniguchi T."/>
            <person name="Fukuda Y."/>
            <person name="Nemoto M."/>
            <person name="Matsumoto M."/>
            <person name="Wong P.S."/>
            <person name="Aburatani S."/>
            <person name="Fujibuchi W."/>
        </authorList>
    </citation>
    <scope>NUCLEOTIDE SEQUENCE [LARGE SCALE GENOMIC DNA]</scope>
    <source>
        <strain evidence="3 4">JPCC DA0580</strain>
    </source>
</reference>
<keyword evidence="4" id="KW-1185">Reference proteome</keyword>
<gene>
    <name evidence="3" type="ORF">FisN_6Lh316</name>
</gene>
<evidence type="ECO:0000313" key="4">
    <source>
        <dbReference type="Proteomes" id="UP000198406"/>
    </source>
</evidence>
<keyword evidence="2" id="KW-0732">Signal</keyword>
<evidence type="ECO:0000313" key="3">
    <source>
        <dbReference type="EMBL" id="GAX14538.1"/>
    </source>
</evidence>
<feature type="chain" id="PRO_5013097273" evidence="2">
    <location>
        <begin position="19"/>
        <end position="252"/>
    </location>
</feature>
<protein>
    <submittedName>
        <fullName evidence="3">Uncharacterized protein</fullName>
    </submittedName>
</protein>
<dbReference type="InParanoid" id="A0A1Z5JL82"/>
<accession>A0A1Z5JL82</accession>
<keyword evidence="1" id="KW-0472">Membrane</keyword>
<dbReference type="AlphaFoldDB" id="A0A1Z5JL82"/>
<dbReference type="EMBL" id="BDSP01000081">
    <property type="protein sequence ID" value="GAX14538.1"/>
    <property type="molecule type" value="Genomic_DNA"/>
</dbReference>
<dbReference type="InterPro" id="IPR021434">
    <property type="entry name" value="DUF3082"/>
</dbReference>
<keyword evidence="1" id="KW-1133">Transmembrane helix</keyword>
<keyword evidence="1" id="KW-0812">Transmembrane</keyword>
<proteinExistence type="predicted"/>
<feature type="transmembrane region" description="Helical" evidence="1">
    <location>
        <begin position="131"/>
        <end position="155"/>
    </location>
</feature>
<name>A0A1Z5JL82_FISSO</name>
<feature type="transmembrane region" description="Helical" evidence="1">
    <location>
        <begin position="176"/>
        <end position="204"/>
    </location>
</feature>
<feature type="signal peptide" evidence="2">
    <location>
        <begin position="1"/>
        <end position="18"/>
    </location>
</feature>